<evidence type="ECO:0000313" key="1">
    <source>
        <dbReference type="EMBL" id="KGG07845.1"/>
    </source>
</evidence>
<comment type="caution">
    <text evidence="1">The sequence shown here is derived from an EMBL/GenBank/DDBJ whole genome shotgun (WGS) entry which is preliminary data.</text>
</comment>
<dbReference type="Proteomes" id="UP000030481">
    <property type="component" value="Unassembled WGS sequence"/>
</dbReference>
<proteinExistence type="predicted"/>
<dbReference type="AlphaFoldDB" id="A0A0A2B4X3"/>
<protein>
    <recommendedName>
        <fullName evidence="3">Helix-turn-helix domain-containing protein</fullName>
    </recommendedName>
</protein>
<dbReference type="EMBL" id="JNAR01000012">
    <property type="protein sequence ID" value="KGG07845.1"/>
    <property type="molecule type" value="Genomic_DNA"/>
</dbReference>
<name>A0A0A2B4X3_PROMR</name>
<evidence type="ECO:0008006" key="3">
    <source>
        <dbReference type="Google" id="ProtNLM"/>
    </source>
</evidence>
<organism evidence="1 2">
    <name type="scientific">Prochlorococcus marinus str. MIT 9401</name>
    <dbReference type="NCBI Taxonomy" id="167551"/>
    <lineage>
        <taxon>Bacteria</taxon>
        <taxon>Bacillati</taxon>
        <taxon>Cyanobacteriota</taxon>
        <taxon>Cyanophyceae</taxon>
        <taxon>Synechococcales</taxon>
        <taxon>Prochlorococcaceae</taxon>
        <taxon>Prochlorococcus</taxon>
    </lineage>
</organism>
<evidence type="ECO:0000313" key="2">
    <source>
        <dbReference type="Proteomes" id="UP000030481"/>
    </source>
</evidence>
<gene>
    <name evidence="1" type="ORF">EV01_0923</name>
</gene>
<accession>A0A0A2B4X3</accession>
<dbReference type="RefSeq" id="WP_032517484.1">
    <property type="nucleotide sequence ID" value="NZ_JNAR01000012.1"/>
</dbReference>
<reference evidence="2" key="1">
    <citation type="journal article" date="2014" name="Sci. Data">
        <title>Genomes of diverse isolates of the marine cyanobacterium Prochlorococcus.</title>
        <authorList>
            <person name="Biller S."/>
            <person name="Berube P."/>
            <person name="Thompson J."/>
            <person name="Kelly L."/>
            <person name="Roggensack S."/>
            <person name="Awad L."/>
            <person name="Roache-Johnson K."/>
            <person name="Ding H."/>
            <person name="Giovannoni S.J."/>
            <person name="Moore L.R."/>
            <person name="Chisholm S.W."/>
        </authorList>
    </citation>
    <scope>NUCLEOTIDE SEQUENCE [LARGE SCALE GENOMIC DNA]</scope>
</reference>
<sequence>MDRYLKSSEASKLLGISSSSLWELKSTKVLEAGKHWIYVTGKPRSNVLFNIDKIRQWQIDMTKYIESPERDIEAETQISNFED</sequence>